<protein>
    <submittedName>
        <fullName evidence="1">Uncharacterized protein</fullName>
    </submittedName>
</protein>
<comment type="caution">
    <text evidence="1">The sequence shown here is derived from an EMBL/GenBank/DDBJ whole genome shotgun (WGS) entry which is preliminary data.</text>
</comment>
<dbReference type="AlphaFoldDB" id="A0A0F9BEG7"/>
<evidence type="ECO:0000313" key="1">
    <source>
        <dbReference type="EMBL" id="KKL20130.1"/>
    </source>
</evidence>
<sequence>MTQPIILSYSDVVDACQDFLGGNATSASISDIYRCVQWAYREVSDIHSWSFLETEGRVHIKAEESSGTITYDHTGGSTYERQLTLASGNTWPSWAADASVLIGDAIHTVQTRHSGDQILQLDSVLNPGADVAAGTSFQIFPMWYELPQDFASFSQPMAEGTLWRFGEAIPFDEMLALHRY</sequence>
<reference evidence="1" key="1">
    <citation type="journal article" date="2015" name="Nature">
        <title>Complex archaea that bridge the gap between prokaryotes and eukaryotes.</title>
        <authorList>
            <person name="Spang A."/>
            <person name="Saw J.H."/>
            <person name="Jorgensen S.L."/>
            <person name="Zaremba-Niedzwiedzka K."/>
            <person name="Martijn J."/>
            <person name="Lind A.E."/>
            <person name="van Eijk R."/>
            <person name="Schleper C."/>
            <person name="Guy L."/>
            <person name="Ettema T.J."/>
        </authorList>
    </citation>
    <scope>NUCLEOTIDE SEQUENCE</scope>
</reference>
<feature type="non-terminal residue" evidence="1">
    <location>
        <position position="180"/>
    </location>
</feature>
<gene>
    <name evidence="1" type="ORF">LCGC14_2458560</name>
</gene>
<proteinExistence type="predicted"/>
<name>A0A0F9BEG7_9ZZZZ</name>
<dbReference type="EMBL" id="LAZR01038219">
    <property type="protein sequence ID" value="KKL20130.1"/>
    <property type="molecule type" value="Genomic_DNA"/>
</dbReference>
<organism evidence="1">
    <name type="scientific">marine sediment metagenome</name>
    <dbReference type="NCBI Taxonomy" id="412755"/>
    <lineage>
        <taxon>unclassified sequences</taxon>
        <taxon>metagenomes</taxon>
        <taxon>ecological metagenomes</taxon>
    </lineage>
</organism>
<accession>A0A0F9BEG7</accession>